<dbReference type="EMBL" id="CM047745">
    <property type="protein sequence ID" value="KAJ0024050.1"/>
    <property type="molecule type" value="Genomic_DNA"/>
</dbReference>
<keyword evidence="2" id="KW-1185">Reference proteome</keyword>
<accession>A0ACC0XRC8</accession>
<gene>
    <name evidence="1" type="ORF">Pint_06806</name>
</gene>
<evidence type="ECO:0000313" key="2">
    <source>
        <dbReference type="Proteomes" id="UP001163603"/>
    </source>
</evidence>
<organism evidence="1 2">
    <name type="scientific">Pistacia integerrima</name>
    <dbReference type="NCBI Taxonomy" id="434235"/>
    <lineage>
        <taxon>Eukaryota</taxon>
        <taxon>Viridiplantae</taxon>
        <taxon>Streptophyta</taxon>
        <taxon>Embryophyta</taxon>
        <taxon>Tracheophyta</taxon>
        <taxon>Spermatophyta</taxon>
        <taxon>Magnoliopsida</taxon>
        <taxon>eudicotyledons</taxon>
        <taxon>Gunneridae</taxon>
        <taxon>Pentapetalae</taxon>
        <taxon>rosids</taxon>
        <taxon>malvids</taxon>
        <taxon>Sapindales</taxon>
        <taxon>Anacardiaceae</taxon>
        <taxon>Pistacia</taxon>
    </lineage>
</organism>
<dbReference type="Proteomes" id="UP001163603">
    <property type="component" value="Chromosome 10"/>
</dbReference>
<evidence type="ECO:0000313" key="1">
    <source>
        <dbReference type="EMBL" id="KAJ0024050.1"/>
    </source>
</evidence>
<comment type="caution">
    <text evidence="1">The sequence shown here is derived from an EMBL/GenBank/DDBJ whole genome shotgun (WGS) entry which is preliminary data.</text>
</comment>
<sequence>MRKSDDGGKNVLQRQIVYSFGDHYYIRKELKILNLLTGYIFLLDKFGRVTFRSS</sequence>
<name>A0ACC0XRC8_9ROSI</name>
<proteinExistence type="predicted"/>
<protein>
    <submittedName>
        <fullName evidence="1">Uncharacterized protein</fullName>
    </submittedName>
</protein>
<reference evidence="2" key="1">
    <citation type="journal article" date="2023" name="G3 (Bethesda)">
        <title>Genome assembly and association tests identify interacting loci associated with vigor, precocity, and sex in interspecific pistachio rootstocks.</title>
        <authorList>
            <person name="Palmer W."/>
            <person name="Jacygrad E."/>
            <person name="Sagayaradj S."/>
            <person name="Cavanaugh K."/>
            <person name="Han R."/>
            <person name="Bertier L."/>
            <person name="Beede B."/>
            <person name="Kafkas S."/>
            <person name="Golino D."/>
            <person name="Preece J."/>
            <person name="Michelmore R."/>
        </authorList>
    </citation>
    <scope>NUCLEOTIDE SEQUENCE [LARGE SCALE GENOMIC DNA]</scope>
</reference>